<reference evidence="1 2" key="1">
    <citation type="journal article" date="2022" name="DNA Res.">
        <title>Chromosomal-level genome assembly of the orchid tree Bauhinia variegata (Leguminosae; Cercidoideae) supports the allotetraploid origin hypothesis of Bauhinia.</title>
        <authorList>
            <person name="Zhong Y."/>
            <person name="Chen Y."/>
            <person name="Zheng D."/>
            <person name="Pang J."/>
            <person name="Liu Y."/>
            <person name="Luo S."/>
            <person name="Meng S."/>
            <person name="Qian L."/>
            <person name="Wei D."/>
            <person name="Dai S."/>
            <person name="Zhou R."/>
        </authorList>
    </citation>
    <scope>NUCLEOTIDE SEQUENCE [LARGE SCALE GENOMIC DNA]</scope>
    <source>
        <strain evidence="1">BV-YZ2020</strain>
    </source>
</reference>
<keyword evidence="2" id="KW-1185">Reference proteome</keyword>
<comment type="caution">
    <text evidence="1">The sequence shown here is derived from an EMBL/GenBank/DDBJ whole genome shotgun (WGS) entry which is preliminary data.</text>
</comment>
<dbReference type="EMBL" id="CM039426">
    <property type="protein sequence ID" value="KAI4356526.1"/>
    <property type="molecule type" value="Genomic_DNA"/>
</dbReference>
<protein>
    <submittedName>
        <fullName evidence="1">Uncharacterized protein</fullName>
    </submittedName>
</protein>
<accession>A0ACB9Q6Z5</accession>
<evidence type="ECO:0000313" key="2">
    <source>
        <dbReference type="Proteomes" id="UP000828941"/>
    </source>
</evidence>
<organism evidence="1 2">
    <name type="scientific">Bauhinia variegata</name>
    <name type="common">Purple orchid tree</name>
    <name type="synonym">Phanera variegata</name>
    <dbReference type="NCBI Taxonomy" id="167791"/>
    <lineage>
        <taxon>Eukaryota</taxon>
        <taxon>Viridiplantae</taxon>
        <taxon>Streptophyta</taxon>
        <taxon>Embryophyta</taxon>
        <taxon>Tracheophyta</taxon>
        <taxon>Spermatophyta</taxon>
        <taxon>Magnoliopsida</taxon>
        <taxon>eudicotyledons</taxon>
        <taxon>Gunneridae</taxon>
        <taxon>Pentapetalae</taxon>
        <taxon>rosids</taxon>
        <taxon>fabids</taxon>
        <taxon>Fabales</taxon>
        <taxon>Fabaceae</taxon>
        <taxon>Cercidoideae</taxon>
        <taxon>Cercideae</taxon>
        <taxon>Bauhiniinae</taxon>
        <taxon>Bauhinia</taxon>
    </lineage>
</organism>
<name>A0ACB9Q6Z5_BAUVA</name>
<proteinExistence type="predicted"/>
<dbReference type="Proteomes" id="UP000828941">
    <property type="component" value="Chromosome 1"/>
</dbReference>
<evidence type="ECO:0000313" key="1">
    <source>
        <dbReference type="EMBL" id="KAI4356526.1"/>
    </source>
</evidence>
<sequence>MESANHSSEGHSSSAHHARNVKGGWRSVKYILGNETFEKLASMSLIANLVVYLTTQYNMDNIASAEVFNIWSGSANFLPILGAYIADAHVGKYHVLLFGSLASFLGMGLMALGAGLPTLRPHSCIGGSNCPHATGYQLAVLYLALGLLAIGSGGLRPCNIAFGVDQFDTSTAKGRSQLESFLNWWYFLFTLALLVALTGVVYVMTSVSWFVGFIIPTVCFAFSTTIFLLGRHSYALKEPKGSLLRELAQVITAAIKKRRVSLGKDSDHEPSFYDPTPSESEPKIKKLTHTNRFICLDKAAVITDPNELDNQGKPINGWRLCSVTQVEELKCIVGSMPVWLAGIGCFLPMQQMGSFGMLQGIQMQKAIGSHFKVPPAWMGLMPMITLSIWIYLYEKIYIPWTMKSDKKEKRLSIETRIKTGIVFSFACMVVGGLVEVQRRGAALRHGTFESPLSIWWLVPQFALSGLVEAFAAISMMELLTTYWPEPVKTLGGAFFFLSFSITNFLSSILIKIILTVSRIHGKTPWLGGNDLNKNKLEYFYYTIAVLSGLNLLYFQFYARHFLSSEVLQRQTEDVSEDEENQL</sequence>
<gene>
    <name evidence="1" type="ORF">L6164_000544</name>
</gene>